<evidence type="ECO:0000313" key="3">
    <source>
        <dbReference type="EMBL" id="KIW97701.1"/>
    </source>
</evidence>
<sequence length="539" mass="61978">MGETGKGIDAEESQGDDVVTCQHGEQTEGDAEHESDDDDDDEIGDDDESDLDAEDESSGDTSEDEDRSEFDPDYEFEWLEPIDIEMEPPSRETSMLAFNLFDRYGRLRSEFKTHPVMKGTGVWGQELDHGDILLIEEVFVNKDYRRQGLGRRMIESLLTRAREKTWSFFAFVWPTFLRLNDLSREWDSLPDDAERHKLEEREHDRATTFYRSLGFRRLTSIEDFNPPKPPSTPLHALLTALQQIANPPPSRLDRILNPELRESPDFLDVLQNCMQQNGSADACWTSKGKYGNTVLHLIASIFNVACVEWVLKQGFGARLLKMRNSRGEVPLDLVQFKLEKLRTQKVVNQLTIPISDRFKGHNDIAAHLGHYMMNNDLDQWLGADWVEDWEDYLGYLPSRVLTNLITNKSMRQGFVNLWLHVTICLEKGDVPHASNVLDVVRVAREWPSATRNFLQRGGTVESVFLAIYREAIKQDKWTGDGEHQEIFSEEIANLPECRNDHEFGYVSGMCGYRRICLRPTRDLMGKRLDEDGNIIDSLQ</sequence>
<feature type="compositionally biased region" description="Acidic residues" evidence="1">
    <location>
        <begin position="27"/>
        <end position="74"/>
    </location>
</feature>
<accession>A0A0D2F674</accession>
<dbReference type="Gene3D" id="3.40.630.30">
    <property type="match status" value="1"/>
</dbReference>
<proteinExistence type="predicted"/>
<dbReference type="InterPro" id="IPR016181">
    <property type="entry name" value="Acyl_CoA_acyltransferase"/>
</dbReference>
<organism evidence="3 4">
    <name type="scientific">Cladophialophora bantiana (strain ATCC 10958 / CBS 173.52 / CDC B-1940 / NIH 8579)</name>
    <name type="common">Xylohypha bantiana</name>
    <dbReference type="NCBI Taxonomy" id="1442370"/>
    <lineage>
        <taxon>Eukaryota</taxon>
        <taxon>Fungi</taxon>
        <taxon>Dikarya</taxon>
        <taxon>Ascomycota</taxon>
        <taxon>Pezizomycotina</taxon>
        <taxon>Eurotiomycetes</taxon>
        <taxon>Chaetothyriomycetidae</taxon>
        <taxon>Chaetothyriales</taxon>
        <taxon>Herpotrichiellaceae</taxon>
        <taxon>Cladophialophora</taxon>
    </lineage>
</organism>
<dbReference type="Pfam" id="PF13508">
    <property type="entry name" value="Acetyltransf_7"/>
    <property type="match status" value="1"/>
</dbReference>
<evidence type="ECO:0000313" key="4">
    <source>
        <dbReference type="Proteomes" id="UP000053789"/>
    </source>
</evidence>
<dbReference type="InterPro" id="IPR000182">
    <property type="entry name" value="GNAT_dom"/>
</dbReference>
<dbReference type="GO" id="GO:0016747">
    <property type="term" value="F:acyltransferase activity, transferring groups other than amino-acyl groups"/>
    <property type="evidence" value="ECO:0007669"/>
    <property type="project" value="InterPro"/>
</dbReference>
<dbReference type="AlphaFoldDB" id="A0A0D2F674"/>
<feature type="region of interest" description="Disordered" evidence="1">
    <location>
        <begin position="1"/>
        <end position="74"/>
    </location>
</feature>
<dbReference type="PROSITE" id="PS51186">
    <property type="entry name" value="GNAT"/>
    <property type="match status" value="1"/>
</dbReference>
<dbReference type="SUPFAM" id="SSF55729">
    <property type="entry name" value="Acyl-CoA N-acyltransferases (Nat)"/>
    <property type="match status" value="1"/>
</dbReference>
<dbReference type="OrthoDB" id="508139at2759"/>
<protein>
    <recommendedName>
        <fullName evidence="2">N-acetyltransferase domain-containing protein</fullName>
    </recommendedName>
</protein>
<dbReference type="EMBL" id="KN846981">
    <property type="protein sequence ID" value="KIW97701.1"/>
    <property type="molecule type" value="Genomic_DNA"/>
</dbReference>
<keyword evidence="4" id="KW-1185">Reference proteome</keyword>
<dbReference type="VEuPathDB" id="FungiDB:Z519_01285"/>
<feature type="domain" description="N-acetyltransferase" evidence="2">
    <location>
        <begin position="41"/>
        <end position="239"/>
    </location>
</feature>
<name>A0A0D2F674_CLAB1</name>
<dbReference type="HOGENOM" id="CLU_012166_1_0_1"/>
<gene>
    <name evidence="3" type="ORF">Z519_01285</name>
</gene>
<dbReference type="RefSeq" id="XP_016624370.1">
    <property type="nucleotide sequence ID" value="XM_016759042.1"/>
</dbReference>
<evidence type="ECO:0000259" key="2">
    <source>
        <dbReference type="PROSITE" id="PS51186"/>
    </source>
</evidence>
<dbReference type="CDD" id="cd04301">
    <property type="entry name" value="NAT_SF"/>
    <property type="match status" value="1"/>
</dbReference>
<dbReference type="GeneID" id="27694213"/>
<evidence type="ECO:0000256" key="1">
    <source>
        <dbReference type="SAM" id="MobiDB-lite"/>
    </source>
</evidence>
<reference evidence="3" key="1">
    <citation type="submission" date="2015-01" db="EMBL/GenBank/DDBJ databases">
        <title>The Genome Sequence of Cladophialophora bantiana CBS 173.52.</title>
        <authorList>
            <consortium name="The Broad Institute Genomics Platform"/>
            <person name="Cuomo C."/>
            <person name="de Hoog S."/>
            <person name="Gorbushina A."/>
            <person name="Stielow B."/>
            <person name="Teixiera M."/>
            <person name="Abouelleil A."/>
            <person name="Chapman S.B."/>
            <person name="Priest M."/>
            <person name="Young S.K."/>
            <person name="Wortman J."/>
            <person name="Nusbaum C."/>
            <person name="Birren B."/>
        </authorList>
    </citation>
    <scope>NUCLEOTIDE SEQUENCE [LARGE SCALE GENOMIC DNA]</scope>
    <source>
        <strain evidence="3">CBS 173.52</strain>
    </source>
</reference>
<dbReference type="Proteomes" id="UP000053789">
    <property type="component" value="Unassembled WGS sequence"/>
</dbReference>